<dbReference type="KEGG" id="pxu:106115416"/>
<gene>
    <name evidence="3" type="primary">LOC106115416</name>
</gene>
<dbReference type="InterPro" id="IPR011011">
    <property type="entry name" value="Znf_FYVE_PHD"/>
</dbReference>
<reference evidence="3" key="1">
    <citation type="submission" date="2025-08" db="UniProtKB">
        <authorList>
            <consortium name="RefSeq"/>
        </authorList>
    </citation>
    <scope>IDENTIFICATION</scope>
</reference>
<protein>
    <submittedName>
        <fullName evidence="3">Uncharacterized protein LOC106115416</fullName>
    </submittedName>
</protein>
<organism evidence="3">
    <name type="scientific">Papilio xuthus</name>
    <name type="common">Asian swallowtail butterfly</name>
    <dbReference type="NCBI Taxonomy" id="66420"/>
    <lineage>
        <taxon>Eukaryota</taxon>
        <taxon>Metazoa</taxon>
        <taxon>Ecdysozoa</taxon>
        <taxon>Arthropoda</taxon>
        <taxon>Hexapoda</taxon>
        <taxon>Insecta</taxon>
        <taxon>Pterygota</taxon>
        <taxon>Neoptera</taxon>
        <taxon>Endopterygota</taxon>
        <taxon>Lepidoptera</taxon>
        <taxon>Glossata</taxon>
        <taxon>Ditrysia</taxon>
        <taxon>Papilionoidea</taxon>
        <taxon>Papilionidae</taxon>
        <taxon>Papilioninae</taxon>
        <taxon>Papilio</taxon>
    </lineage>
</organism>
<sequence>MEFNNKLTMASINKCYGCKTALRNKEYLVCAVCENKYDILCANVPEKKFQYLVDKRNWKCLGCRNKQPKRDNSITPVRSSIGAAAASSASICDDSTESYESGQSSNVTIRPSQQRRAAPPVEAAVTLDAIREVIRQEIMPSVKEMVSEELKGIRLQISDFHEAVAFFNKQYEEIKTVLKDKVATLTKLQQNNESMQCTIKDLSFRLCSLEQSMRESNLEINGIPEHKSENLVNTVLQLGNVIDHPINEEDILKATRVMKFNKESDRPRSVIVKLKSPLCRDSVIAAVTKFNKKNAKDKLSSHHLGISGARVPVFVAEHLIPSSKTLHAAARKKSKELNYKFVWVRNGRIYVRKDESCKAILIRDMDSLHLIT</sequence>
<feature type="region of interest" description="Disordered" evidence="1">
    <location>
        <begin position="94"/>
        <end position="115"/>
    </location>
</feature>
<dbReference type="Proteomes" id="UP000694872">
    <property type="component" value="Unplaced"/>
</dbReference>
<proteinExistence type="predicted"/>
<dbReference type="Pfam" id="PF25298">
    <property type="entry name" value="Baculo_FP_2nd"/>
    <property type="match status" value="1"/>
</dbReference>
<dbReference type="SUPFAM" id="SSF57903">
    <property type="entry name" value="FYVE/PHD zinc finger"/>
    <property type="match status" value="1"/>
</dbReference>
<feature type="compositionally biased region" description="Polar residues" evidence="1">
    <location>
        <begin position="98"/>
        <end position="115"/>
    </location>
</feature>
<dbReference type="Gene3D" id="3.30.40.10">
    <property type="entry name" value="Zinc/RING finger domain, C3HC4 (zinc finger)"/>
    <property type="match status" value="1"/>
</dbReference>
<dbReference type="AlphaFoldDB" id="A0AAJ6Z2J7"/>
<evidence type="ECO:0000313" key="3">
    <source>
        <dbReference type="RefSeq" id="XP_013164223.1"/>
    </source>
</evidence>
<evidence type="ECO:0000256" key="1">
    <source>
        <dbReference type="SAM" id="MobiDB-lite"/>
    </source>
</evidence>
<dbReference type="RefSeq" id="XP_013164223.1">
    <property type="nucleotide sequence ID" value="XM_013308769.1"/>
</dbReference>
<feature type="domain" description="FP protein C-terminal" evidence="2">
    <location>
        <begin position="322"/>
        <end position="369"/>
    </location>
</feature>
<evidence type="ECO:0000259" key="2">
    <source>
        <dbReference type="Pfam" id="PF25298"/>
    </source>
</evidence>
<dbReference type="InterPro" id="IPR057251">
    <property type="entry name" value="FP_C"/>
</dbReference>
<accession>A0AAJ6Z2J7</accession>
<dbReference type="InterPro" id="IPR013083">
    <property type="entry name" value="Znf_RING/FYVE/PHD"/>
</dbReference>
<dbReference type="GeneID" id="106115416"/>
<name>A0AAJ6Z2J7_PAPXU</name>